<proteinExistence type="predicted"/>
<organism evidence="1 2">
    <name type="scientific">Aspergillus fumigatus</name>
    <name type="common">Neosartorya fumigata</name>
    <dbReference type="NCBI Taxonomy" id="746128"/>
    <lineage>
        <taxon>Eukaryota</taxon>
        <taxon>Fungi</taxon>
        <taxon>Dikarya</taxon>
        <taxon>Ascomycota</taxon>
        <taxon>Pezizomycotina</taxon>
        <taxon>Eurotiomycetes</taxon>
        <taxon>Eurotiomycetidae</taxon>
        <taxon>Eurotiales</taxon>
        <taxon>Aspergillaceae</taxon>
        <taxon>Aspergillus</taxon>
        <taxon>Aspergillus subgen. Fumigati</taxon>
    </lineage>
</organism>
<dbReference type="EMBL" id="JAIBSC010000236">
    <property type="protein sequence ID" value="KAH1892502.1"/>
    <property type="molecule type" value="Genomic_DNA"/>
</dbReference>
<sequence length="233" mass="26414">MLRIAKKITVSIAFSYRQDDNGSSPTKKGDKGGRVSATNIMLAERDAYIAEEEERTGRPSAWNSVYELMQCNVRSCQLNSDWCWEDPKDSKRYKLIEPHIDRLVDYVEKGGKLESHSDVPRDIPDLYIIQLALIAAGPGIKGLHDITIATQILISLRGHPRRPSSGTRDVVLKRRMDLELILEDPNPRFFTDEGIEIGTARRFIRDIPKWDAYVKSKSPPQGTIGGHSYDDYL</sequence>
<evidence type="ECO:0000313" key="2">
    <source>
        <dbReference type="Proteomes" id="UP000813423"/>
    </source>
</evidence>
<reference evidence="1" key="1">
    <citation type="submission" date="2021-08" db="EMBL/GenBank/DDBJ databases">
        <title>Global Aspergillus fumigatus from environmental and clinical sources.</title>
        <authorList>
            <person name="Barber A."/>
            <person name="Sae-Ong T."/>
        </authorList>
    </citation>
    <scope>NUCLEOTIDE SEQUENCE</scope>
    <source>
        <strain evidence="1">NRZ-2016-071</strain>
    </source>
</reference>
<name>A0A9P8SP56_ASPFM</name>
<protein>
    <submittedName>
        <fullName evidence="1">Uncharacterized protein</fullName>
    </submittedName>
</protein>
<dbReference type="AlphaFoldDB" id="A0A9P8SP56"/>
<comment type="caution">
    <text evidence="1">The sequence shown here is derived from an EMBL/GenBank/DDBJ whole genome shotgun (WGS) entry which is preliminary data.</text>
</comment>
<accession>A0A9P8SP56</accession>
<evidence type="ECO:0000313" key="1">
    <source>
        <dbReference type="EMBL" id="KAH1892502.1"/>
    </source>
</evidence>
<gene>
    <name evidence="1" type="ORF">KXV57_003847</name>
</gene>
<dbReference type="Proteomes" id="UP000813423">
    <property type="component" value="Unassembled WGS sequence"/>
</dbReference>